<sequence length="174" mass="18139">MTNSGGIRIHHRGACGPPPKTVSLIWSALGQMGAAACDDGKVECSHTRAGRFTREGPIGLSGGLNLYGFAGSNPANFSDPFGLCPHVLAGRPCSTAMAVGFGFVPIAGDAYDVLSALAGKDLLTGESIGVGARPSHSWERSLGRASSREKLLEQRQPMLMSPNATQESGTERRT</sequence>
<dbReference type="GO" id="GO:0005576">
    <property type="term" value="C:extracellular region"/>
    <property type="evidence" value="ECO:0007669"/>
    <property type="project" value="UniProtKB-SubCell"/>
</dbReference>
<dbReference type="InterPro" id="IPR027797">
    <property type="entry name" value="PT-TG_dom"/>
</dbReference>
<dbReference type="Pfam" id="PF14449">
    <property type="entry name" value="PT-TG"/>
    <property type="match status" value="1"/>
</dbReference>
<comment type="subcellular location">
    <subcellularLocation>
        <location evidence="1">Secreted</location>
    </subcellularLocation>
</comment>
<protein>
    <recommendedName>
        <fullName evidence="4">Pre-toxin TG domain-containing protein</fullName>
    </recommendedName>
</protein>
<gene>
    <name evidence="5" type="ORF">DGD08_13970</name>
</gene>
<feature type="domain" description="Pre-toxin TG" evidence="4">
    <location>
        <begin position="96"/>
        <end position="128"/>
    </location>
</feature>
<dbReference type="AlphaFoldDB" id="A0A3D4VB22"/>
<evidence type="ECO:0000259" key="4">
    <source>
        <dbReference type="Pfam" id="PF14449"/>
    </source>
</evidence>
<evidence type="ECO:0000256" key="3">
    <source>
        <dbReference type="SAM" id="MobiDB-lite"/>
    </source>
</evidence>
<dbReference type="EMBL" id="DPIY01000010">
    <property type="protein sequence ID" value="HCT58306.1"/>
    <property type="molecule type" value="Genomic_DNA"/>
</dbReference>
<evidence type="ECO:0000256" key="1">
    <source>
        <dbReference type="ARBA" id="ARBA00004613"/>
    </source>
</evidence>
<dbReference type="Proteomes" id="UP000264071">
    <property type="component" value="Unassembled WGS sequence"/>
</dbReference>
<evidence type="ECO:0000256" key="2">
    <source>
        <dbReference type="ARBA" id="ARBA00022525"/>
    </source>
</evidence>
<proteinExistence type="predicted"/>
<name>A0A3D4VB22_9BACT</name>
<feature type="region of interest" description="Disordered" evidence="3">
    <location>
        <begin position="132"/>
        <end position="174"/>
    </location>
</feature>
<comment type="caution">
    <text evidence="5">The sequence shown here is derived from an EMBL/GenBank/DDBJ whole genome shotgun (WGS) entry which is preliminary data.</text>
</comment>
<evidence type="ECO:0000313" key="6">
    <source>
        <dbReference type="Proteomes" id="UP000264071"/>
    </source>
</evidence>
<dbReference type="Gene3D" id="2.180.10.10">
    <property type="entry name" value="RHS repeat-associated core"/>
    <property type="match status" value="1"/>
</dbReference>
<organism evidence="5 6">
    <name type="scientific">Gemmatimonas aurantiaca</name>
    <dbReference type="NCBI Taxonomy" id="173480"/>
    <lineage>
        <taxon>Bacteria</taxon>
        <taxon>Pseudomonadati</taxon>
        <taxon>Gemmatimonadota</taxon>
        <taxon>Gemmatimonadia</taxon>
        <taxon>Gemmatimonadales</taxon>
        <taxon>Gemmatimonadaceae</taxon>
        <taxon>Gemmatimonas</taxon>
    </lineage>
</organism>
<keyword evidence="2" id="KW-0964">Secreted</keyword>
<accession>A0A3D4VB22</accession>
<evidence type="ECO:0000313" key="5">
    <source>
        <dbReference type="EMBL" id="HCT58306.1"/>
    </source>
</evidence>
<reference evidence="5 6" key="1">
    <citation type="journal article" date="2018" name="Nat. Biotechnol.">
        <title>A standardized bacterial taxonomy based on genome phylogeny substantially revises the tree of life.</title>
        <authorList>
            <person name="Parks D.H."/>
            <person name="Chuvochina M."/>
            <person name="Waite D.W."/>
            <person name="Rinke C."/>
            <person name="Skarshewski A."/>
            <person name="Chaumeil P.A."/>
            <person name="Hugenholtz P."/>
        </authorList>
    </citation>
    <scope>NUCLEOTIDE SEQUENCE [LARGE SCALE GENOMIC DNA]</scope>
    <source>
        <strain evidence="5">UBA8844</strain>
    </source>
</reference>
<feature type="compositionally biased region" description="Basic and acidic residues" evidence="3">
    <location>
        <begin position="136"/>
        <end position="153"/>
    </location>
</feature>